<evidence type="ECO:0000256" key="1">
    <source>
        <dbReference type="ARBA" id="ARBA00004141"/>
    </source>
</evidence>
<keyword evidence="4" id="KW-0107">Calcium channel</keyword>
<evidence type="ECO:0000313" key="14">
    <source>
        <dbReference type="Proteomes" id="UP001529510"/>
    </source>
</evidence>
<dbReference type="GO" id="GO:0005262">
    <property type="term" value="F:calcium channel activity"/>
    <property type="evidence" value="ECO:0007669"/>
    <property type="project" value="UniProtKB-KW"/>
</dbReference>
<dbReference type="EMBL" id="JAMKFB020000008">
    <property type="protein sequence ID" value="KAL0186528.1"/>
    <property type="molecule type" value="Genomic_DNA"/>
</dbReference>
<comment type="subcellular location">
    <subcellularLocation>
        <location evidence="1">Membrane</location>
        <topology evidence="1">Multi-pass membrane protein</topology>
    </subcellularLocation>
</comment>
<evidence type="ECO:0000256" key="7">
    <source>
        <dbReference type="ARBA" id="ARBA00022882"/>
    </source>
</evidence>
<proteinExistence type="predicted"/>
<keyword evidence="8" id="KW-1133">Transmembrane helix</keyword>
<dbReference type="GO" id="GO:0034702">
    <property type="term" value="C:monoatomic ion channel complex"/>
    <property type="evidence" value="ECO:0007669"/>
    <property type="project" value="UniProtKB-KW"/>
</dbReference>
<keyword evidence="6" id="KW-0106">Calcium</keyword>
<evidence type="ECO:0000259" key="12">
    <source>
        <dbReference type="Pfam" id="PF00520"/>
    </source>
</evidence>
<accession>A0ABD0QLD6</accession>
<dbReference type="InterPro" id="IPR050599">
    <property type="entry name" value="VDCC_alpha-1_subunit"/>
</dbReference>
<comment type="caution">
    <text evidence="13">The sequence shown here is derived from an EMBL/GenBank/DDBJ whole genome shotgun (WGS) entry which is preliminary data.</text>
</comment>
<dbReference type="PANTHER" id="PTHR45628:SF1">
    <property type="entry name" value="VOLTAGE-DEPENDENT CALCIUM CHANNEL TYPE D SUBUNIT ALPHA-1"/>
    <property type="match status" value="1"/>
</dbReference>
<keyword evidence="2" id="KW-0813">Transport</keyword>
<dbReference type="Pfam" id="PF00520">
    <property type="entry name" value="Ion_trans"/>
    <property type="match status" value="1"/>
</dbReference>
<evidence type="ECO:0000256" key="10">
    <source>
        <dbReference type="ARBA" id="ARBA00023136"/>
    </source>
</evidence>
<sequence>MVDDDPTPCAFAGNGRFCVGNNTVCRGGWEGPNGGITNFDNIFFAMLTVFQCITMEGWTDVLYW</sequence>
<evidence type="ECO:0000313" key="13">
    <source>
        <dbReference type="EMBL" id="KAL0186528.1"/>
    </source>
</evidence>
<gene>
    <name evidence="13" type="ORF">M9458_018198</name>
</gene>
<dbReference type="AlphaFoldDB" id="A0ABD0QLD6"/>
<evidence type="ECO:0000256" key="3">
    <source>
        <dbReference type="ARBA" id="ARBA00022568"/>
    </source>
</evidence>
<feature type="non-terminal residue" evidence="13">
    <location>
        <position position="64"/>
    </location>
</feature>
<name>A0ABD0QLD6_CIRMR</name>
<dbReference type="Gene3D" id="1.10.287.70">
    <property type="match status" value="1"/>
</dbReference>
<keyword evidence="3" id="KW-0109">Calcium transport</keyword>
<dbReference type="Proteomes" id="UP001529510">
    <property type="component" value="Unassembled WGS sequence"/>
</dbReference>
<protein>
    <recommendedName>
        <fullName evidence="12">Ion transport domain-containing protein</fullName>
    </recommendedName>
</protein>
<keyword evidence="7" id="KW-0851">Voltage-gated channel</keyword>
<evidence type="ECO:0000256" key="6">
    <source>
        <dbReference type="ARBA" id="ARBA00022837"/>
    </source>
</evidence>
<evidence type="ECO:0000256" key="9">
    <source>
        <dbReference type="ARBA" id="ARBA00023065"/>
    </source>
</evidence>
<reference evidence="13 14" key="1">
    <citation type="submission" date="2024-05" db="EMBL/GenBank/DDBJ databases">
        <title>Genome sequencing and assembly of Indian major carp, Cirrhinus mrigala (Hamilton, 1822).</title>
        <authorList>
            <person name="Mohindra V."/>
            <person name="Chowdhury L.M."/>
            <person name="Lal K."/>
            <person name="Jena J.K."/>
        </authorList>
    </citation>
    <scope>NUCLEOTIDE SEQUENCE [LARGE SCALE GENOMIC DNA]</scope>
    <source>
        <strain evidence="13">CM1030</strain>
        <tissue evidence="13">Blood</tissue>
    </source>
</reference>
<organism evidence="13 14">
    <name type="scientific">Cirrhinus mrigala</name>
    <name type="common">Mrigala</name>
    <dbReference type="NCBI Taxonomy" id="683832"/>
    <lineage>
        <taxon>Eukaryota</taxon>
        <taxon>Metazoa</taxon>
        <taxon>Chordata</taxon>
        <taxon>Craniata</taxon>
        <taxon>Vertebrata</taxon>
        <taxon>Euteleostomi</taxon>
        <taxon>Actinopterygii</taxon>
        <taxon>Neopterygii</taxon>
        <taxon>Teleostei</taxon>
        <taxon>Ostariophysi</taxon>
        <taxon>Cypriniformes</taxon>
        <taxon>Cyprinidae</taxon>
        <taxon>Labeoninae</taxon>
        <taxon>Labeonini</taxon>
        <taxon>Cirrhinus</taxon>
    </lineage>
</organism>
<evidence type="ECO:0000256" key="2">
    <source>
        <dbReference type="ARBA" id="ARBA00022448"/>
    </source>
</evidence>
<keyword evidence="10" id="KW-0472">Membrane</keyword>
<keyword evidence="11" id="KW-0407">Ion channel</keyword>
<keyword evidence="5" id="KW-0812">Transmembrane</keyword>
<dbReference type="InterPro" id="IPR005821">
    <property type="entry name" value="Ion_trans_dom"/>
</dbReference>
<evidence type="ECO:0000256" key="11">
    <source>
        <dbReference type="ARBA" id="ARBA00023303"/>
    </source>
</evidence>
<feature type="domain" description="Ion transport" evidence="12">
    <location>
        <begin position="26"/>
        <end position="63"/>
    </location>
</feature>
<keyword evidence="14" id="KW-1185">Reference proteome</keyword>
<keyword evidence="9" id="KW-0406">Ion transport</keyword>
<evidence type="ECO:0000256" key="4">
    <source>
        <dbReference type="ARBA" id="ARBA00022673"/>
    </source>
</evidence>
<dbReference type="PANTHER" id="PTHR45628">
    <property type="entry name" value="VOLTAGE-DEPENDENT CALCIUM CHANNEL TYPE A SUBUNIT ALPHA-1"/>
    <property type="match status" value="1"/>
</dbReference>
<evidence type="ECO:0000256" key="5">
    <source>
        <dbReference type="ARBA" id="ARBA00022692"/>
    </source>
</evidence>
<evidence type="ECO:0000256" key="8">
    <source>
        <dbReference type="ARBA" id="ARBA00022989"/>
    </source>
</evidence>